<dbReference type="SUPFAM" id="SSF53328">
    <property type="entry name" value="Formyltransferase"/>
    <property type="match status" value="1"/>
</dbReference>
<evidence type="ECO:0000259" key="1">
    <source>
        <dbReference type="Pfam" id="PF00551"/>
    </source>
</evidence>
<gene>
    <name evidence="2" type="ORF">S01H1_32195</name>
</gene>
<name>X0V6B7_9ZZZZ</name>
<protein>
    <recommendedName>
        <fullName evidence="1">Formyl transferase N-terminal domain-containing protein</fullName>
    </recommendedName>
</protein>
<comment type="caution">
    <text evidence="2">The sequence shown here is derived from an EMBL/GenBank/DDBJ whole genome shotgun (WGS) entry which is preliminary data.</text>
</comment>
<sequence>SPFRGSGTNFWPFVNKEPEYSGTTIHYIDEGTDTGRIIHQGFSPIEKGDSFHDIGCKTILLTAELFIKTFKELEDNSITEGVIQSKEGKLYYRRHFNADAVRQLYKLFEKGLIEHYLEEIQSRKRKMPKIIK</sequence>
<proteinExistence type="predicted"/>
<dbReference type="EMBL" id="BARS01019919">
    <property type="protein sequence ID" value="GAF96190.1"/>
    <property type="molecule type" value="Genomic_DNA"/>
</dbReference>
<organism evidence="2">
    <name type="scientific">marine sediment metagenome</name>
    <dbReference type="NCBI Taxonomy" id="412755"/>
    <lineage>
        <taxon>unclassified sequences</taxon>
        <taxon>metagenomes</taxon>
        <taxon>ecological metagenomes</taxon>
    </lineage>
</organism>
<evidence type="ECO:0000313" key="2">
    <source>
        <dbReference type="EMBL" id="GAF96190.1"/>
    </source>
</evidence>
<dbReference type="InterPro" id="IPR002376">
    <property type="entry name" value="Formyl_transf_N"/>
</dbReference>
<dbReference type="Gene3D" id="3.40.50.12230">
    <property type="match status" value="1"/>
</dbReference>
<dbReference type="AlphaFoldDB" id="X0V6B7"/>
<dbReference type="InterPro" id="IPR036477">
    <property type="entry name" value="Formyl_transf_N_sf"/>
</dbReference>
<reference evidence="2" key="1">
    <citation type="journal article" date="2014" name="Front. Microbiol.">
        <title>High frequency of phylogenetically diverse reductive dehalogenase-homologous genes in deep subseafloor sedimentary metagenomes.</title>
        <authorList>
            <person name="Kawai M."/>
            <person name="Futagami T."/>
            <person name="Toyoda A."/>
            <person name="Takaki Y."/>
            <person name="Nishi S."/>
            <person name="Hori S."/>
            <person name="Arai W."/>
            <person name="Tsubouchi T."/>
            <person name="Morono Y."/>
            <person name="Uchiyama I."/>
            <person name="Ito T."/>
            <person name="Fujiyama A."/>
            <person name="Inagaki F."/>
            <person name="Takami H."/>
        </authorList>
    </citation>
    <scope>NUCLEOTIDE SEQUENCE</scope>
    <source>
        <strain evidence="2">Expedition CK06-06</strain>
    </source>
</reference>
<accession>X0V6B7</accession>
<feature type="domain" description="Formyl transferase N-terminal" evidence="1">
    <location>
        <begin position="19"/>
        <end position="58"/>
    </location>
</feature>
<feature type="non-terminal residue" evidence="2">
    <location>
        <position position="1"/>
    </location>
</feature>
<dbReference type="Pfam" id="PF00551">
    <property type="entry name" value="Formyl_trans_N"/>
    <property type="match status" value="1"/>
</dbReference>